<gene>
    <name evidence="1" type="ORF">KCG35_14840</name>
</gene>
<dbReference type="Proteomes" id="UP000690515">
    <property type="component" value="Unassembled WGS sequence"/>
</dbReference>
<evidence type="ECO:0000313" key="2">
    <source>
        <dbReference type="Proteomes" id="UP000690515"/>
    </source>
</evidence>
<dbReference type="RefSeq" id="WP_215820568.1">
    <property type="nucleotide sequence ID" value="NZ_JAGSOY010000035.1"/>
</dbReference>
<comment type="caution">
    <text evidence="1">The sequence shown here is derived from an EMBL/GenBank/DDBJ whole genome shotgun (WGS) entry which is preliminary data.</text>
</comment>
<organism evidence="1 2">
    <name type="scientific">Zooshikella harenae</name>
    <dbReference type="NCBI Taxonomy" id="2827238"/>
    <lineage>
        <taxon>Bacteria</taxon>
        <taxon>Pseudomonadati</taxon>
        <taxon>Pseudomonadota</taxon>
        <taxon>Gammaproteobacteria</taxon>
        <taxon>Oceanospirillales</taxon>
        <taxon>Zooshikellaceae</taxon>
        <taxon>Zooshikella</taxon>
    </lineage>
</organism>
<dbReference type="InterPro" id="IPR036684">
    <property type="entry name" value="Ca_lectin_sf"/>
</dbReference>
<dbReference type="EMBL" id="JAGSOY010000035">
    <property type="protein sequence ID" value="MBU2712341.1"/>
    <property type="molecule type" value="Genomic_DNA"/>
</dbReference>
<sequence length="131" mass="13645">MPSPVTGNQIINIDPQDKLVQVVAYAQSSGVQSVVIKDSSGRSVFEAKGKSSSGGEITRIGEGSFLSGGNGVYTVELTPSAGILPCESACVYKGSPYIHSYSFATNDGGADAGDKDFNDLYVDIIVFKNKG</sequence>
<name>A0ABS5ZE43_9GAMM</name>
<evidence type="ECO:0008006" key="3">
    <source>
        <dbReference type="Google" id="ProtNLM"/>
    </source>
</evidence>
<keyword evidence="2" id="KW-1185">Reference proteome</keyword>
<dbReference type="Gene3D" id="2.60.120.400">
    <property type="entry name" value="Calcium-mediated lectin"/>
    <property type="match status" value="1"/>
</dbReference>
<accession>A0ABS5ZE43</accession>
<protein>
    <recommendedName>
        <fullName evidence="3">Calcium-mediated lectin domain-containing protein</fullName>
    </recommendedName>
</protein>
<evidence type="ECO:0000313" key="1">
    <source>
        <dbReference type="EMBL" id="MBU2712341.1"/>
    </source>
</evidence>
<reference evidence="1 2" key="1">
    <citation type="submission" date="2021-04" db="EMBL/GenBank/DDBJ databases">
        <authorList>
            <person name="Pira H."/>
            <person name="Risdian C."/>
            <person name="Wink J."/>
        </authorList>
    </citation>
    <scope>NUCLEOTIDE SEQUENCE [LARGE SCALE GENOMIC DNA]</scope>
    <source>
        <strain evidence="1 2">WH53</strain>
    </source>
</reference>
<proteinExistence type="predicted"/>